<evidence type="ECO:0000256" key="2">
    <source>
        <dbReference type="ARBA" id="ARBA00011695"/>
    </source>
</evidence>
<evidence type="ECO:0000256" key="1">
    <source>
        <dbReference type="ARBA" id="ARBA00008045"/>
    </source>
</evidence>
<dbReference type="STRING" id="543379.A0A232EYK4"/>
<dbReference type="Gene3D" id="1.10.287.370">
    <property type="match status" value="1"/>
</dbReference>
<name>A0A232EYK4_9HYME</name>
<dbReference type="Pfam" id="PF01920">
    <property type="entry name" value="Prefoldin_2"/>
    <property type="match status" value="1"/>
</dbReference>
<gene>
    <name evidence="7" type="ORF">TSAR_008586</name>
</gene>
<feature type="coiled-coil region" evidence="6">
    <location>
        <begin position="27"/>
        <end position="61"/>
    </location>
</feature>
<evidence type="ECO:0000313" key="8">
    <source>
        <dbReference type="Proteomes" id="UP000215335"/>
    </source>
</evidence>
<dbReference type="PIRSF" id="PIRSF016477">
    <property type="entry name" value="Prefoldin_subunit_4"/>
    <property type="match status" value="1"/>
</dbReference>
<sequence>MAGGKTAQSGFQPDSDVHISFEDQQKINKFARQNAKMEDLKEELKLKQNELQNLKDAVSELDLFDDDAKIPYHIGEIFVDQDLSKTLSCLEDARVKKEKEIVSLEEQCTTLKSMMTELKTQLYAKFGNHINLEADEE</sequence>
<dbReference type="OrthoDB" id="10250441at2759"/>
<dbReference type="PANTHER" id="PTHR21100:SF9">
    <property type="entry name" value="PREFOLDIN SUBUNIT 4"/>
    <property type="match status" value="1"/>
</dbReference>
<dbReference type="SUPFAM" id="SSF46579">
    <property type="entry name" value="Prefoldin"/>
    <property type="match status" value="1"/>
</dbReference>
<dbReference type="FunFam" id="1.10.287.370:FF:000005">
    <property type="entry name" value="Prefoldin subunit 4"/>
    <property type="match status" value="1"/>
</dbReference>
<feature type="coiled-coil region" evidence="6">
    <location>
        <begin position="87"/>
        <end position="121"/>
    </location>
</feature>
<evidence type="ECO:0000256" key="6">
    <source>
        <dbReference type="SAM" id="Coils"/>
    </source>
</evidence>
<organism evidence="7 8">
    <name type="scientific">Trichomalopsis sarcophagae</name>
    <dbReference type="NCBI Taxonomy" id="543379"/>
    <lineage>
        <taxon>Eukaryota</taxon>
        <taxon>Metazoa</taxon>
        <taxon>Ecdysozoa</taxon>
        <taxon>Arthropoda</taxon>
        <taxon>Hexapoda</taxon>
        <taxon>Insecta</taxon>
        <taxon>Pterygota</taxon>
        <taxon>Neoptera</taxon>
        <taxon>Endopterygota</taxon>
        <taxon>Hymenoptera</taxon>
        <taxon>Apocrita</taxon>
        <taxon>Proctotrupomorpha</taxon>
        <taxon>Chalcidoidea</taxon>
        <taxon>Pteromalidae</taxon>
        <taxon>Pteromalinae</taxon>
        <taxon>Trichomalopsis</taxon>
    </lineage>
</organism>
<dbReference type="GO" id="GO:0051082">
    <property type="term" value="F:unfolded protein binding"/>
    <property type="evidence" value="ECO:0007669"/>
    <property type="project" value="InterPro"/>
</dbReference>
<dbReference type="GO" id="GO:0016272">
    <property type="term" value="C:prefoldin complex"/>
    <property type="evidence" value="ECO:0007669"/>
    <property type="project" value="UniProtKB-UniRule"/>
</dbReference>
<keyword evidence="8" id="KW-1185">Reference proteome</keyword>
<evidence type="ECO:0000256" key="3">
    <source>
        <dbReference type="ARBA" id="ARBA00023186"/>
    </source>
</evidence>
<comment type="function">
    <text evidence="4 5">Binds specifically to cytosolic chaperonin (c-CPN) and transfers target proteins to it. Binds to nascent polypeptide chain and promotes folding in an environment in which there are many competing pathways for nonnative proteins.</text>
</comment>
<proteinExistence type="inferred from homology"/>
<dbReference type="PANTHER" id="PTHR21100">
    <property type="entry name" value="PREFOLDIN SUBUNIT 4"/>
    <property type="match status" value="1"/>
</dbReference>
<evidence type="ECO:0000256" key="5">
    <source>
        <dbReference type="PIRNR" id="PIRNR016477"/>
    </source>
</evidence>
<keyword evidence="6" id="KW-0175">Coiled coil</keyword>
<dbReference type="InterPro" id="IPR016661">
    <property type="entry name" value="PFDN4"/>
</dbReference>
<keyword evidence="3 5" id="KW-0143">Chaperone</keyword>
<dbReference type="GO" id="GO:0006457">
    <property type="term" value="P:protein folding"/>
    <property type="evidence" value="ECO:0007669"/>
    <property type="project" value="UniProtKB-UniRule"/>
</dbReference>
<protein>
    <recommendedName>
        <fullName evidence="5">Prefoldin subunit 4</fullName>
    </recommendedName>
</protein>
<dbReference type="AlphaFoldDB" id="A0A232EYK4"/>
<dbReference type="Proteomes" id="UP000215335">
    <property type="component" value="Unassembled WGS sequence"/>
</dbReference>
<dbReference type="GO" id="GO:0005737">
    <property type="term" value="C:cytoplasm"/>
    <property type="evidence" value="ECO:0007669"/>
    <property type="project" value="UniProtKB-ARBA"/>
</dbReference>
<evidence type="ECO:0000313" key="7">
    <source>
        <dbReference type="EMBL" id="OXU23441.1"/>
    </source>
</evidence>
<evidence type="ECO:0000256" key="4">
    <source>
        <dbReference type="ARBA" id="ARBA00024667"/>
    </source>
</evidence>
<accession>A0A232EYK4</accession>
<reference evidence="7 8" key="1">
    <citation type="journal article" date="2017" name="Curr. Biol.">
        <title>The Evolution of Venom by Co-option of Single-Copy Genes.</title>
        <authorList>
            <person name="Martinson E.O."/>
            <person name="Mrinalini"/>
            <person name="Kelkar Y.D."/>
            <person name="Chang C.H."/>
            <person name="Werren J.H."/>
        </authorList>
    </citation>
    <scope>NUCLEOTIDE SEQUENCE [LARGE SCALE GENOMIC DNA]</scope>
    <source>
        <strain evidence="7 8">Alberta</strain>
        <tissue evidence="7">Whole body</tissue>
    </source>
</reference>
<comment type="caution">
    <text evidence="7">The sequence shown here is derived from an EMBL/GenBank/DDBJ whole genome shotgun (WGS) entry which is preliminary data.</text>
</comment>
<comment type="similarity">
    <text evidence="1 5">Belongs to the prefoldin subunit beta family.</text>
</comment>
<comment type="subunit">
    <text evidence="2 5">Heterohexamer of two PFD-alpha type and four PFD-beta type subunits.</text>
</comment>
<dbReference type="InterPro" id="IPR009053">
    <property type="entry name" value="Prefoldin"/>
</dbReference>
<dbReference type="InterPro" id="IPR002777">
    <property type="entry name" value="PFD_beta-like"/>
</dbReference>
<dbReference type="CDD" id="cd23165">
    <property type="entry name" value="Prefoldin_4"/>
    <property type="match status" value="1"/>
</dbReference>
<dbReference type="EMBL" id="NNAY01001609">
    <property type="protein sequence ID" value="OXU23441.1"/>
    <property type="molecule type" value="Genomic_DNA"/>
</dbReference>